<organism evidence="1 2">
    <name type="scientific">Allorhizobium taibaishanense</name>
    <dbReference type="NCBI Taxonomy" id="887144"/>
    <lineage>
        <taxon>Bacteria</taxon>
        <taxon>Pseudomonadati</taxon>
        <taxon>Pseudomonadota</taxon>
        <taxon>Alphaproteobacteria</taxon>
        <taxon>Hyphomicrobiales</taxon>
        <taxon>Rhizobiaceae</taxon>
        <taxon>Rhizobium/Agrobacterium group</taxon>
        <taxon>Allorhizobium</taxon>
    </lineage>
</organism>
<protein>
    <submittedName>
        <fullName evidence="1">Uncharacterized protein</fullName>
    </submittedName>
</protein>
<gene>
    <name evidence="1" type="ORF">GGQ71_004603</name>
</gene>
<dbReference type="AlphaFoldDB" id="A0A7W6HT16"/>
<proteinExistence type="predicted"/>
<dbReference type="Proteomes" id="UP000544107">
    <property type="component" value="Unassembled WGS sequence"/>
</dbReference>
<reference evidence="1 2" key="1">
    <citation type="submission" date="2020-08" db="EMBL/GenBank/DDBJ databases">
        <title>Genomic Encyclopedia of Type Strains, Phase IV (KMG-IV): sequencing the most valuable type-strain genomes for metagenomic binning, comparative biology and taxonomic classification.</title>
        <authorList>
            <person name="Goeker M."/>
        </authorList>
    </citation>
    <scope>NUCLEOTIDE SEQUENCE [LARGE SCALE GENOMIC DNA]</scope>
    <source>
        <strain evidence="1 2">DSM 100021</strain>
    </source>
</reference>
<name>A0A7W6HT16_9HYPH</name>
<evidence type="ECO:0000313" key="1">
    <source>
        <dbReference type="EMBL" id="MBB4010302.1"/>
    </source>
</evidence>
<comment type="caution">
    <text evidence="1">The sequence shown here is derived from an EMBL/GenBank/DDBJ whole genome shotgun (WGS) entry which is preliminary data.</text>
</comment>
<accession>A0A7W6HT16</accession>
<dbReference type="EMBL" id="JACIED010000008">
    <property type="protein sequence ID" value="MBB4010302.1"/>
    <property type="molecule type" value="Genomic_DNA"/>
</dbReference>
<evidence type="ECO:0000313" key="2">
    <source>
        <dbReference type="Proteomes" id="UP000544107"/>
    </source>
</evidence>
<sequence>MTLKWTALGVLPNVDIVSNVFGGEHMALVGTHDSRYKML</sequence>